<keyword evidence="2" id="KW-1185">Reference proteome</keyword>
<organism evidence="1 2">
    <name type="scientific">Clostridium weizhouense</name>
    <dbReference type="NCBI Taxonomy" id="2859781"/>
    <lineage>
        <taxon>Bacteria</taxon>
        <taxon>Bacillati</taxon>
        <taxon>Bacillota</taxon>
        <taxon>Clostridia</taxon>
        <taxon>Eubacteriales</taxon>
        <taxon>Clostridiaceae</taxon>
        <taxon>Clostridium</taxon>
    </lineage>
</organism>
<name>A0ABS7ARB0_9CLOT</name>
<sequence>MYHLKNLPKDKNYKITFMYEVYKNTEKIKEQRITSMLKDNTCEKVENDNKIIVMNLQNNKINFLLGNDENNGFASGNCNIDENLLKYSSEYFTNNIDLNLGTEVYLFHANSDSFMSNLLKLGTPINQDELNDVLNEHEENIFIKLIYEEV</sequence>
<dbReference type="RefSeq" id="WP_219780666.1">
    <property type="nucleotide sequence ID" value="NZ_JAHXPT010000012.1"/>
</dbReference>
<comment type="caution">
    <text evidence="1">The sequence shown here is derived from an EMBL/GenBank/DDBJ whole genome shotgun (WGS) entry which is preliminary data.</text>
</comment>
<proteinExistence type="predicted"/>
<dbReference type="EMBL" id="JAHXPT010000012">
    <property type="protein sequence ID" value="MBW6411201.1"/>
    <property type="molecule type" value="Genomic_DNA"/>
</dbReference>
<reference evidence="1 2" key="1">
    <citation type="submission" date="2021-07" db="EMBL/GenBank/DDBJ databases">
        <title>Clostridium weizhouense sp. nov., an anaerobic bacterium isolated from activated sludge of Petroleum wastewater.</title>
        <authorList>
            <person name="Li Q."/>
        </authorList>
    </citation>
    <scope>NUCLEOTIDE SEQUENCE [LARGE SCALE GENOMIC DNA]</scope>
    <source>
        <strain evidence="1 2">YB-6</strain>
    </source>
</reference>
<dbReference type="Proteomes" id="UP001519921">
    <property type="component" value="Unassembled WGS sequence"/>
</dbReference>
<evidence type="ECO:0000313" key="2">
    <source>
        <dbReference type="Proteomes" id="UP001519921"/>
    </source>
</evidence>
<accession>A0ABS7ARB0</accession>
<gene>
    <name evidence="1" type="ORF">KYD98_14000</name>
</gene>
<protein>
    <submittedName>
        <fullName evidence="1">Uncharacterized protein</fullName>
    </submittedName>
</protein>
<evidence type="ECO:0000313" key="1">
    <source>
        <dbReference type="EMBL" id="MBW6411201.1"/>
    </source>
</evidence>